<comment type="caution">
    <text evidence="3">The sequence shown here is derived from an EMBL/GenBank/DDBJ whole genome shotgun (WGS) entry which is preliminary data.</text>
</comment>
<dbReference type="PANTHER" id="PTHR12847:SF9">
    <property type="entry name" value="NECAP-LIKE PROTEIN CG9132"/>
    <property type="match status" value="1"/>
</dbReference>
<feature type="compositionally biased region" description="Basic and acidic residues" evidence="1">
    <location>
        <begin position="196"/>
        <end position="207"/>
    </location>
</feature>
<feature type="region of interest" description="Disordered" evidence="1">
    <location>
        <begin position="195"/>
        <end position="263"/>
    </location>
</feature>
<dbReference type="PANTHER" id="PTHR12847">
    <property type="entry name" value="ATP-BINDING CASSETTE ABC TRANSPORTER-RELATED"/>
    <property type="match status" value="1"/>
</dbReference>
<dbReference type="GO" id="GO:0030125">
    <property type="term" value="C:clathrin vesicle coat"/>
    <property type="evidence" value="ECO:0007669"/>
    <property type="project" value="TreeGrafter"/>
</dbReference>
<name>A0A420H9W4_9PEZI</name>
<organism evidence="3 4">
    <name type="scientific">Erysiphe neolycopersici</name>
    <dbReference type="NCBI Taxonomy" id="212602"/>
    <lineage>
        <taxon>Eukaryota</taxon>
        <taxon>Fungi</taxon>
        <taxon>Dikarya</taxon>
        <taxon>Ascomycota</taxon>
        <taxon>Pezizomycotina</taxon>
        <taxon>Leotiomycetes</taxon>
        <taxon>Erysiphales</taxon>
        <taxon>Erysiphaceae</taxon>
        <taxon>Erysiphe</taxon>
    </lineage>
</organism>
<dbReference type="InterPro" id="IPR012466">
    <property type="entry name" value="NECAP_PHear"/>
</dbReference>
<dbReference type="SUPFAM" id="SSF50729">
    <property type="entry name" value="PH domain-like"/>
    <property type="match status" value="1"/>
</dbReference>
<sequence length="263" mass="29556">MDVMDPITGQPLPPESFQRVLHVSRSVSVYNIPPLVSNKGYTAASWTTGNNKRQIFTARLRILETTIPSSASDPSTEKLRFDIVLEDPKDGQLFAAAPYSRPEVVQQALDSSRFFALRVQGDGGRKATLGISFEERNEAFDFSVTLQEVRRTLEFRDVLSFSKGKDTGVKEHEERDFSLKEGEMVVVDLGKRGRRKIEGDKMSDRSSHPQVGGENYMPFLPPPPSADEVRNRRRLSATFEPSNPNDHNIEESGFDDGEFGEFQ</sequence>
<feature type="compositionally biased region" description="Acidic residues" evidence="1">
    <location>
        <begin position="252"/>
        <end position="263"/>
    </location>
</feature>
<keyword evidence="4" id="KW-1185">Reference proteome</keyword>
<evidence type="ECO:0000313" key="4">
    <source>
        <dbReference type="Proteomes" id="UP000286134"/>
    </source>
</evidence>
<dbReference type="STRING" id="212602.A0A420H9W4"/>
<dbReference type="CDD" id="cd13228">
    <property type="entry name" value="PHear_NECAP"/>
    <property type="match status" value="1"/>
</dbReference>
<proteinExistence type="predicted"/>
<dbReference type="EMBL" id="MCFK01009968">
    <property type="protein sequence ID" value="RKF54198.1"/>
    <property type="molecule type" value="Genomic_DNA"/>
</dbReference>
<dbReference type="Gene3D" id="2.30.29.30">
    <property type="entry name" value="Pleckstrin-homology domain (PH domain)/Phosphotyrosine-binding domain (PTB)"/>
    <property type="match status" value="1"/>
</dbReference>
<evidence type="ECO:0000259" key="2">
    <source>
        <dbReference type="Pfam" id="PF07933"/>
    </source>
</evidence>
<dbReference type="Pfam" id="PF07933">
    <property type="entry name" value="DUF1681"/>
    <property type="match status" value="1"/>
</dbReference>
<evidence type="ECO:0000256" key="1">
    <source>
        <dbReference type="SAM" id="MobiDB-lite"/>
    </source>
</evidence>
<dbReference type="GO" id="GO:0006897">
    <property type="term" value="P:endocytosis"/>
    <property type="evidence" value="ECO:0007669"/>
    <property type="project" value="InterPro"/>
</dbReference>
<evidence type="ECO:0000313" key="3">
    <source>
        <dbReference type="EMBL" id="RKF54198.1"/>
    </source>
</evidence>
<dbReference type="InterPro" id="IPR011993">
    <property type="entry name" value="PH-like_dom_sf"/>
</dbReference>
<dbReference type="OrthoDB" id="10265489at2759"/>
<dbReference type="AlphaFoldDB" id="A0A420H9W4"/>
<reference evidence="3 4" key="1">
    <citation type="journal article" date="2018" name="BMC Genomics">
        <title>Comparative genome analyses reveal sequence features reflecting distinct modes of host-adaptation between dicot and monocot powdery mildew.</title>
        <authorList>
            <person name="Wu Y."/>
            <person name="Ma X."/>
            <person name="Pan Z."/>
            <person name="Kale S.D."/>
            <person name="Song Y."/>
            <person name="King H."/>
            <person name="Zhang Q."/>
            <person name="Presley C."/>
            <person name="Deng X."/>
            <person name="Wei C.I."/>
            <person name="Xiao S."/>
        </authorList>
    </citation>
    <scope>NUCLEOTIDE SEQUENCE [LARGE SCALE GENOMIC DNA]</scope>
    <source>
        <strain evidence="3">UMSG2</strain>
    </source>
</reference>
<accession>A0A420H9W4</accession>
<feature type="domain" description="NECAP PHear" evidence="2">
    <location>
        <begin position="17"/>
        <end position="189"/>
    </location>
</feature>
<gene>
    <name evidence="3" type="ORF">OnM2_099044</name>
</gene>
<protein>
    <submittedName>
        <fullName evidence="3">Adaptin ear-binding coat-associated protein 1</fullName>
    </submittedName>
</protein>
<dbReference type="FunFam" id="2.30.29.30:FF:000465">
    <property type="entry name" value="Adaptin ear-binding coat-associated protein 2"/>
    <property type="match status" value="1"/>
</dbReference>
<dbReference type="Proteomes" id="UP000286134">
    <property type="component" value="Unassembled WGS sequence"/>
</dbReference>